<evidence type="ECO:0000256" key="1">
    <source>
        <dbReference type="ARBA" id="ARBA00007734"/>
    </source>
</evidence>
<comment type="caution">
    <text evidence="3">The sequence shown here is derived from an EMBL/GenBank/DDBJ whole genome shotgun (WGS) entry which is preliminary data.</text>
</comment>
<dbReference type="SUPFAM" id="SSF53955">
    <property type="entry name" value="Lysozyme-like"/>
    <property type="match status" value="1"/>
</dbReference>
<dbReference type="Pfam" id="PF01464">
    <property type="entry name" value="SLT"/>
    <property type="match status" value="1"/>
</dbReference>
<dbReference type="EMBL" id="JACHFC010000002">
    <property type="protein sequence ID" value="MBB6207971.1"/>
    <property type="molecule type" value="Genomic_DNA"/>
</dbReference>
<dbReference type="PROSITE" id="PS51257">
    <property type="entry name" value="PROKAR_LIPOPROTEIN"/>
    <property type="match status" value="1"/>
</dbReference>
<protein>
    <submittedName>
        <fullName evidence="3">Soluble lytic murein transglycosylase</fullName>
        <ecNumber evidence="3">3.2.1.-</ecNumber>
    </submittedName>
</protein>
<dbReference type="EC" id="3.2.1.-" evidence="3"/>
<name>A0A7W9ZAP6_9SPIR</name>
<evidence type="ECO:0000313" key="4">
    <source>
        <dbReference type="Proteomes" id="UP000575983"/>
    </source>
</evidence>
<keyword evidence="3" id="KW-0378">Hydrolase</keyword>
<dbReference type="NCBIfam" id="NF047373">
    <property type="entry name" value="BB0259_flg_lyt"/>
    <property type="match status" value="1"/>
</dbReference>
<accession>A0A7W9ZAP6</accession>
<dbReference type="AlphaFoldDB" id="A0A7W9ZAP6"/>
<dbReference type="InterPro" id="IPR023346">
    <property type="entry name" value="Lysozyme-like_dom_sf"/>
</dbReference>
<dbReference type="GO" id="GO:0016798">
    <property type="term" value="F:hydrolase activity, acting on glycosyl bonds"/>
    <property type="evidence" value="ECO:0007669"/>
    <property type="project" value="UniProtKB-KW"/>
</dbReference>
<proteinExistence type="inferred from homology"/>
<dbReference type="PANTHER" id="PTHR37423:SF2">
    <property type="entry name" value="MEMBRANE-BOUND LYTIC MUREIN TRANSGLYCOSYLASE C"/>
    <property type="match status" value="1"/>
</dbReference>
<dbReference type="CDD" id="cd13401">
    <property type="entry name" value="Slt70-like"/>
    <property type="match status" value="1"/>
</dbReference>
<organism evidence="3 4">
    <name type="scientific">Borreliella lanei</name>
    <dbReference type="NCBI Taxonomy" id="373540"/>
    <lineage>
        <taxon>Bacteria</taxon>
        <taxon>Pseudomonadati</taxon>
        <taxon>Spirochaetota</taxon>
        <taxon>Spirochaetia</taxon>
        <taxon>Spirochaetales</taxon>
        <taxon>Borreliaceae</taxon>
        <taxon>Borreliella</taxon>
    </lineage>
</organism>
<keyword evidence="4" id="KW-1185">Reference proteome</keyword>
<comment type="similarity">
    <text evidence="1">Belongs to the transglycosylase Slt family.</text>
</comment>
<feature type="domain" description="Transglycosylase SLT" evidence="2">
    <location>
        <begin position="563"/>
        <end position="676"/>
    </location>
</feature>
<evidence type="ECO:0000313" key="3">
    <source>
        <dbReference type="EMBL" id="MBB6207971.1"/>
    </source>
</evidence>
<evidence type="ECO:0000259" key="2">
    <source>
        <dbReference type="Pfam" id="PF01464"/>
    </source>
</evidence>
<dbReference type="PANTHER" id="PTHR37423">
    <property type="entry name" value="SOLUBLE LYTIC MUREIN TRANSGLYCOSYLASE-RELATED"/>
    <property type="match status" value="1"/>
</dbReference>
<dbReference type="Proteomes" id="UP000575983">
    <property type="component" value="Unassembled WGS sequence"/>
</dbReference>
<reference evidence="3 4" key="1">
    <citation type="submission" date="2020-08" db="EMBL/GenBank/DDBJ databases">
        <title>Genomic Encyclopedia of Type Strains, Phase IV (KMG-IV): sequencing the most valuable type-strain genomes for metagenomic binning, comparative biology and taxonomic classification.</title>
        <authorList>
            <person name="Goeker M."/>
        </authorList>
    </citation>
    <scope>NUCLEOTIDE SEQUENCE [LARGE SCALE GENOMIC DNA]</scope>
    <source>
        <strain evidence="3 4">DSM 17992</strain>
    </source>
</reference>
<sequence length="722" mass="84569">MKKINMFNRSSYVLQNFLFLFLFLSLVSCFAKKEISGNDFIRAHSKEFDLNNLNWLWNFDYSKKNFDKHFNIDPSSYIYVAYLFKKIGFEEKFVEYMKKAIANGDGIASQFAGVKLIEYFNSIKEYFASELIGDRLYKKYENNKFIILGYFKSLYWQKKNDKALSLLNKLDKMKFSDYQENENILLKAALYLNLSNASESKVYFNKLFENLPANSLHVRAYDYFIIENKSKYFDANFLNLVRFKYEVANGNFDNAINILNKNGLSDYYDNNIVLSDIYKAFISSGKVSNALTFFGKIRSKYKNYYLGILNLREKNNLGLLLLKEYLEGLNLNNEINRLDLLNNAFSNLIFTKSSRDYFAESVAKFYTESDKKNSTFIKILEEYILESIQLEDYGNLYKLYSNAQKVISNSILSKLAFINARLIYHKLIKPNVSGEYKNLLHSAVNYDKWSYSSFMSRYLLDQNIDEFFTGGSDIKYEQSDYEIFLEGFLKFNLCNYVRGFISEDFRNGYKFSLDFYRKVYDELLKSENYYDATLVINYLVNQDESALMENDYKRLYPYLYGSLVEYWAKRRGLETSVVFSLIKAESSFEKNAVSKPGAVGLMQVMPSTANDISKELKYFNYDLKIPKDNIIIGTYYLKKRISTTGSLYKALASYNGGIGNVRKWEKSYGHLSKELFIEAIPFSQTRNYIKKILVYSVFYDALYEKKGIDSVIVKIMGEFPKN</sequence>
<dbReference type="InterPro" id="IPR008258">
    <property type="entry name" value="Transglycosylase_SLT_dom_1"/>
</dbReference>
<keyword evidence="3" id="KW-0326">Glycosidase</keyword>
<dbReference type="Gene3D" id="1.10.530.10">
    <property type="match status" value="1"/>
</dbReference>
<gene>
    <name evidence="3" type="ORF">HNQ06_000490</name>
</gene>